<dbReference type="PANTHER" id="PTHR43289">
    <property type="entry name" value="MITOGEN-ACTIVATED PROTEIN KINASE KINASE KINASE 20-RELATED"/>
    <property type="match status" value="1"/>
</dbReference>
<dbReference type="EMBL" id="AP019377">
    <property type="protein sequence ID" value="BBH93149.1"/>
    <property type="molecule type" value="Genomic_DNA"/>
</dbReference>
<dbReference type="Pfam" id="PF26607">
    <property type="entry name" value="DUF8189"/>
    <property type="match status" value="1"/>
</dbReference>
<dbReference type="SMART" id="SM00220">
    <property type="entry name" value="S_TKc"/>
    <property type="match status" value="1"/>
</dbReference>
<dbReference type="Pfam" id="PF00069">
    <property type="entry name" value="Pkinase"/>
    <property type="match status" value="1"/>
</dbReference>
<keyword evidence="1" id="KW-0808">Transferase</keyword>
<dbReference type="InterPro" id="IPR000719">
    <property type="entry name" value="Prot_kinase_dom"/>
</dbReference>
<dbReference type="SUPFAM" id="SSF56112">
    <property type="entry name" value="Protein kinase-like (PK-like)"/>
    <property type="match status" value="1"/>
</dbReference>
<dbReference type="PANTHER" id="PTHR43289:SF34">
    <property type="entry name" value="SERINE_THREONINE-PROTEIN KINASE YBDM-RELATED"/>
    <property type="match status" value="1"/>
</dbReference>
<evidence type="ECO:0000256" key="2">
    <source>
        <dbReference type="ARBA" id="ARBA00022741"/>
    </source>
</evidence>
<feature type="region of interest" description="Disordered" evidence="6">
    <location>
        <begin position="350"/>
        <end position="376"/>
    </location>
</feature>
<feature type="compositionally biased region" description="Low complexity" evidence="6">
    <location>
        <begin position="492"/>
        <end position="512"/>
    </location>
</feature>
<dbReference type="Gene3D" id="3.30.200.20">
    <property type="entry name" value="Phosphorylase Kinase, domain 1"/>
    <property type="match status" value="1"/>
</dbReference>
<name>A0A455T1B0_9CHLR</name>
<dbReference type="InterPro" id="IPR011009">
    <property type="entry name" value="Kinase-like_dom_sf"/>
</dbReference>
<dbReference type="CDD" id="cd14014">
    <property type="entry name" value="STKc_PknB_like"/>
    <property type="match status" value="1"/>
</dbReference>
<dbReference type="GO" id="GO:0005524">
    <property type="term" value="F:ATP binding"/>
    <property type="evidence" value="ECO:0007669"/>
    <property type="project" value="UniProtKB-UniRule"/>
</dbReference>
<dbReference type="AlphaFoldDB" id="A0A455T1B0"/>
<feature type="compositionally biased region" description="Low complexity" evidence="6">
    <location>
        <begin position="357"/>
        <end position="376"/>
    </location>
</feature>
<evidence type="ECO:0000256" key="6">
    <source>
        <dbReference type="SAM" id="MobiDB-lite"/>
    </source>
</evidence>
<feature type="binding site" evidence="5">
    <location>
        <position position="41"/>
    </location>
    <ligand>
        <name>ATP</name>
        <dbReference type="ChEBI" id="CHEBI:30616"/>
    </ligand>
</feature>
<evidence type="ECO:0000256" key="3">
    <source>
        <dbReference type="ARBA" id="ARBA00022777"/>
    </source>
</evidence>
<feature type="region of interest" description="Disordered" evidence="6">
    <location>
        <begin position="291"/>
        <end position="311"/>
    </location>
</feature>
<dbReference type="InterPro" id="IPR008271">
    <property type="entry name" value="Ser/Thr_kinase_AS"/>
</dbReference>
<dbReference type="Gene3D" id="1.10.510.10">
    <property type="entry name" value="Transferase(Phosphotransferase) domain 1"/>
    <property type="match status" value="1"/>
</dbReference>
<gene>
    <name evidence="8" type="ORF">KTA_13480</name>
</gene>
<dbReference type="GO" id="GO:0004674">
    <property type="term" value="F:protein serine/threonine kinase activity"/>
    <property type="evidence" value="ECO:0007669"/>
    <property type="project" value="TreeGrafter"/>
</dbReference>
<evidence type="ECO:0000259" key="7">
    <source>
        <dbReference type="PROSITE" id="PS50011"/>
    </source>
</evidence>
<feature type="region of interest" description="Disordered" evidence="6">
    <location>
        <begin position="478"/>
        <end position="515"/>
    </location>
</feature>
<dbReference type="CDD" id="cd22954">
    <property type="entry name" value="PLL_lectin"/>
    <property type="match status" value="1"/>
</dbReference>
<sequence length="786" mass="84649">MIDYAGQRLGNYRLLKVLGSGGFARVYLGEHIYLKTPAAIKVLQTRLTQDALNHFLAEARTIARLSHPNIIRVLEFGIQDETPYLVMNYAPYGSLRQRHPTGSVLSPGRVLSYVRQMAAALQYAHERQIIHRDVKPENMLLGDNFVLLLSDFGIAMRAPGAGVTRTPYAPPNAAGTTTYMAPEQIDGAPTPASDQYALGVVVYEWLCGSPPFVGGEMLVALQHLQSPPPPLREKQPSLSPAIEAVVLKALAKDPRERFASVADFARALEAALAQAADEPTVEVPAARLSVSATPSAASTASAGPEAEAWRPGRPLLLPARLTAASDTGRQPAQPPAPAVVERAERIERAEYSERSGPEGSEPPAEGGPSAAAQAAIASPVSAEVKAASNGANASQPGTALLPAAPVTPAPVSPTLPYLPRWLQASLEALPLGKPLPPGQPLSRRQALLRLGALALLGAATCDLAATSLAESFASLRNLGQHPNKPATPPRPRATAQAKPSPSPTRRPASPTPEAQATAQALIMGINSRPALASWGVRQLDLFIRAADNTLWHRHFDGRWHAWERLIGSLAFDPVAVAWGPERFDLFVRGVDNSLLHCWFDGSWHDWESLGGSLTSNPAVASWGAGRLDVFARGSDNALWHKWYDGLWHEWESLGGVITSAPAAVSWGPGRLDVFARGSDNALWHRAFEARWGPWESLGGSFIYDPTAASWGSRRLDVFACSPTGSLWHLAYDGRWQSWESFGGRLASSPTALSWGPAYIDVFARSDTNALQHLWFDGSWHPWTVLN</sequence>
<dbReference type="PROSITE" id="PS00108">
    <property type="entry name" value="PROTEIN_KINASE_ST"/>
    <property type="match status" value="1"/>
</dbReference>
<protein>
    <recommendedName>
        <fullName evidence="7">Protein kinase domain-containing protein</fullName>
    </recommendedName>
</protein>
<evidence type="ECO:0000313" key="8">
    <source>
        <dbReference type="EMBL" id="BBH93149.1"/>
    </source>
</evidence>
<evidence type="ECO:0000256" key="1">
    <source>
        <dbReference type="ARBA" id="ARBA00022679"/>
    </source>
</evidence>
<dbReference type="PROSITE" id="PS00107">
    <property type="entry name" value="PROTEIN_KINASE_ATP"/>
    <property type="match status" value="1"/>
</dbReference>
<organism evidence="8">
    <name type="scientific">Thermogemmatispora argillosa</name>
    <dbReference type="NCBI Taxonomy" id="2045280"/>
    <lineage>
        <taxon>Bacteria</taxon>
        <taxon>Bacillati</taxon>
        <taxon>Chloroflexota</taxon>
        <taxon>Ktedonobacteria</taxon>
        <taxon>Thermogemmatisporales</taxon>
        <taxon>Thermogemmatisporaceae</taxon>
        <taxon>Thermogemmatispora</taxon>
    </lineage>
</organism>
<dbReference type="SUPFAM" id="SSF89372">
    <property type="entry name" value="Fucose-specific lectin"/>
    <property type="match status" value="1"/>
</dbReference>
<evidence type="ECO:0000256" key="5">
    <source>
        <dbReference type="PROSITE-ProRule" id="PRU10141"/>
    </source>
</evidence>
<evidence type="ECO:0000256" key="4">
    <source>
        <dbReference type="ARBA" id="ARBA00022840"/>
    </source>
</evidence>
<keyword evidence="2 5" id="KW-0547">Nucleotide-binding</keyword>
<accession>A0A455T1B0</accession>
<dbReference type="InterPro" id="IPR058502">
    <property type="entry name" value="PLL-like_beta-prop"/>
</dbReference>
<dbReference type="Gene3D" id="2.120.10.70">
    <property type="entry name" value="Fucose-specific lectin"/>
    <property type="match status" value="2"/>
</dbReference>
<keyword evidence="4 5" id="KW-0067">ATP-binding</keyword>
<dbReference type="PROSITE" id="PS50011">
    <property type="entry name" value="PROTEIN_KINASE_DOM"/>
    <property type="match status" value="1"/>
</dbReference>
<feature type="domain" description="Protein kinase" evidence="7">
    <location>
        <begin position="12"/>
        <end position="272"/>
    </location>
</feature>
<reference evidence="8" key="1">
    <citation type="submission" date="2018-12" db="EMBL/GenBank/DDBJ databases">
        <title>Novel natural products biosynthetic potential of the class Ktedonobacteria.</title>
        <authorList>
            <person name="Zheng Y."/>
            <person name="Saitou A."/>
            <person name="Wang C.M."/>
            <person name="Toyoda A."/>
            <person name="Minakuchi Y."/>
            <person name="Sekiguchi Y."/>
            <person name="Ueda K."/>
            <person name="Takano H."/>
            <person name="Sakai Y."/>
            <person name="Yokota A."/>
            <person name="Yabe S."/>
        </authorList>
    </citation>
    <scope>NUCLEOTIDE SEQUENCE</scope>
    <source>
        <strain evidence="8">A3-2</strain>
    </source>
</reference>
<keyword evidence="3" id="KW-0418">Kinase</keyword>
<proteinExistence type="predicted"/>
<dbReference type="InterPro" id="IPR017441">
    <property type="entry name" value="Protein_kinase_ATP_BS"/>
</dbReference>